<evidence type="ECO:0000256" key="5">
    <source>
        <dbReference type="ARBA" id="ARBA00022833"/>
    </source>
</evidence>
<keyword evidence="5" id="KW-0862">Zinc</keyword>
<dbReference type="PANTHER" id="PTHR22726">
    <property type="entry name" value="METALLOENDOPEPTIDASE OMA1"/>
    <property type="match status" value="1"/>
</dbReference>
<evidence type="ECO:0000313" key="9">
    <source>
        <dbReference type="EMBL" id="WWR45437.1"/>
    </source>
</evidence>
<reference evidence="9 10" key="1">
    <citation type="submission" date="2023-10" db="EMBL/GenBank/DDBJ databases">
        <title>Roseovarius strain S88 nov., isolated from a marine algae.</title>
        <authorList>
            <person name="Lee M.W."/>
            <person name="Lee J.K."/>
            <person name="Kim J.M."/>
            <person name="Choi D.G."/>
            <person name="Baek J.H."/>
            <person name="Bayburt H."/>
            <person name="Jung J.J."/>
            <person name="Han D.M."/>
            <person name="Jeon C.O."/>
        </authorList>
    </citation>
    <scope>NUCLEOTIDE SEQUENCE [LARGE SCALE GENOMIC DNA]</scope>
    <source>
        <strain evidence="9 10">S88</strain>
    </source>
</reference>
<dbReference type="InterPro" id="IPR011990">
    <property type="entry name" value="TPR-like_helical_dom_sf"/>
</dbReference>
<dbReference type="Gene3D" id="1.25.40.10">
    <property type="entry name" value="Tetratricopeptide repeat domain"/>
    <property type="match status" value="1"/>
</dbReference>
<dbReference type="Pfam" id="PF14559">
    <property type="entry name" value="TPR_19"/>
    <property type="match status" value="1"/>
</dbReference>
<dbReference type="PROSITE" id="PS50005">
    <property type="entry name" value="TPR"/>
    <property type="match status" value="1"/>
</dbReference>
<proteinExistence type="predicted"/>
<sequence>MSLSHILRILTASALLAMLLVLPARAQTILRDPDIEHALKQLAAPVLRAAGLGTAGMRILVIDDGSLNAFVIDRNHIFLNSGLIQRMETPDMLQSVIAHEAAHITNGHLTRRPINLRNARTAAGIGSALAAIAAIAAGGGGEAASAAALGAQNTAQRLFFVHTRAEENAADQSGLRYLVDAGISTDGALKVLDLFRGQELLSRRRQDPYARTHPLSQDRYRTVQRLSQAYSGRDTPKDTAAWYWFMRAKGKLSAFQRSPKWTLNRAGESGYADIKAMREAVAWHRRSNLKRALPLIDKAIAANPNDPYYYELKGQILMESRQFDAAASAYGRAAKLAPRNALIQGSFGRALLATGQTKKALQLLEKSRASDGRDPRLLRDMATAYAKLGNAGMASVVTAERYAMVNRLEDAAIHATRATGLLPQGSAGYRRAQDILSAAKRAARNK</sequence>
<keyword evidence="6 9" id="KW-0482">Metalloprotease</keyword>
<keyword evidence="4 9" id="KW-0378">Hydrolase</keyword>
<dbReference type="PANTHER" id="PTHR22726:SF1">
    <property type="entry name" value="METALLOENDOPEPTIDASE OMA1, MITOCHONDRIAL"/>
    <property type="match status" value="1"/>
</dbReference>
<evidence type="ECO:0000256" key="6">
    <source>
        <dbReference type="ARBA" id="ARBA00023049"/>
    </source>
</evidence>
<dbReference type="InterPro" id="IPR001915">
    <property type="entry name" value="Peptidase_M48"/>
</dbReference>
<name>A0ABZ2HGF8_9RHOB</name>
<evidence type="ECO:0000256" key="4">
    <source>
        <dbReference type="ARBA" id="ARBA00022801"/>
    </source>
</evidence>
<dbReference type="EC" id="3.4.24.-" evidence="9"/>
<dbReference type="InterPro" id="IPR051156">
    <property type="entry name" value="Mito/Outer_Membr_Metalloprot"/>
</dbReference>
<evidence type="ECO:0000256" key="3">
    <source>
        <dbReference type="ARBA" id="ARBA00022723"/>
    </source>
</evidence>
<protein>
    <submittedName>
        <fullName evidence="9">M48 family metalloprotease</fullName>
        <ecNumber evidence="9">3.4.24.-</ecNumber>
    </submittedName>
</protein>
<dbReference type="SUPFAM" id="SSF48452">
    <property type="entry name" value="TPR-like"/>
    <property type="match status" value="1"/>
</dbReference>
<evidence type="ECO:0000256" key="1">
    <source>
        <dbReference type="ARBA" id="ARBA00001947"/>
    </source>
</evidence>
<evidence type="ECO:0000256" key="7">
    <source>
        <dbReference type="PROSITE-ProRule" id="PRU00339"/>
    </source>
</evidence>
<accession>A0ABZ2HGF8</accession>
<evidence type="ECO:0000313" key="10">
    <source>
        <dbReference type="Proteomes" id="UP001364156"/>
    </source>
</evidence>
<dbReference type="Pfam" id="PF01435">
    <property type="entry name" value="Peptidase_M48"/>
    <property type="match status" value="1"/>
</dbReference>
<dbReference type="GO" id="GO:0008237">
    <property type="term" value="F:metallopeptidase activity"/>
    <property type="evidence" value="ECO:0007669"/>
    <property type="project" value="UniProtKB-KW"/>
</dbReference>
<dbReference type="EMBL" id="CP146069">
    <property type="protein sequence ID" value="WWR45437.1"/>
    <property type="molecule type" value="Genomic_DNA"/>
</dbReference>
<dbReference type="InterPro" id="IPR019734">
    <property type="entry name" value="TPR_rpt"/>
</dbReference>
<gene>
    <name evidence="9" type="ORF">RZ517_11565</name>
</gene>
<feature type="repeat" description="TPR" evidence="7">
    <location>
        <begin position="307"/>
        <end position="340"/>
    </location>
</feature>
<evidence type="ECO:0000256" key="2">
    <source>
        <dbReference type="ARBA" id="ARBA00022670"/>
    </source>
</evidence>
<comment type="cofactor">
    <cofactor evidence="1">
        <name>Zn(2+)</name>
        <dbReference type="ChEBI" id="CHEBI:29105"/>
    </cofactor>
</comment>
<keyword evidence="2" id="KW-0645">Protease</keyword>
<organism evidence="9 10">
    <name type="scientific">Roseovarius phycicola</name>
    <dbReference type="NCBI Taxonomy" id="3080976"/>
    <lineage>
        <taxon>Bacteria</taxon>
        <taxon>Pseudomonadati</taxon>
        <taxon>Pseudomonadota</taxon>
        <taxon>Alphaproteobacteria</taxon>
        <taxon>Rhodobacterales</taxon>
        <taxon>Roseobacteraceae</taxon>
        <taxon>Roseovarius</taxon>
    </lineage>
</organism>
<evidence type="ECO:0000259" key="8">
    <source>
        <dbReference type="Pfam" id="PF01435"/>
    </source>
</evidence>
<feature type="domain" description="Peptidase M48" evidence="8">
    <location>
        <begin position="38"/>
        <end position="225"/>
    </location>
</feature>
<dbReference type="Proteomes" id="UP001364156">
    <property type="component" value="Chromosome"/>
</dbReference>
<dbReference type="RefSeq" id="WP_338548380.1">
    <property type="nucleotide sequence ID" value="NZ_CP146069.1"/>
</dbReference>
<keyword evidence="10" id="KW-1185">Reference proteome</keyword>
<dbReference type="SMART" id="SM00028">
    <property type="entry name" value="TPR"/>
    <property type="match status" value="3"/>
</dbReference>
<keyword evidence="7" id="KW-0802">TPR repeat</keyword>
<dbReference type="Gene3D" id="3.30.2010.10">
    <property type="entry name" value="Metalloproteases ('zincins'), catalytic domain"/>
    <property type="match status" value="1"/>
</dbReference>
<keyword evidence="3" id="KW-0479">Metal-binding</keyword>
<dbReference type="CDD" id="cd07324">
    <property type="entry name" value="M48C_Oma1-like"/>
    <property type="match status" value="1"/>
</dbReference>